<organism evidence="1 2">
    <name type="scientific">candidate division TA06 bacterium 34_109</name>
    <dbReference type="NCBI Taxonomy" id="1635277"/>
    <lineage>
        <taxon>Bacteria</taxon>
        <taxon>Bacteria division TA06</taxon>
    </lineage>
</organism>
<evidence type="ECO:0000313" key="2">
    <source>
        <dbReference type="Proteomes" id="UP000053467"/>
    </source>
</evidence>
<dbReference type="EMBL" id="LGGX01000009">
    <property type="protein sequence ID" value="KUK87017.1"/>
    <property type="molecule type" value="Genomic_DNA"/>
</dbReference>
<gene>
    <name evidence="1" type="ORF">XE03_1106</name>
</gene>
<dbReference type="Proteomes" id="UP000053467">
    <property type="component" value="Unassembled WGS sequence"/>
</dbReference>
<evidence type="ECO:0008006" key="3">
    <source>
        <dbReference type="Google" id="ProtNLM"/>
    </source>
</evidence>
<name>A0A101I0Z4_UNCT6</name>
<accession>A0A101I0Z4</accession>
<evidence type="ECO:0000313" key="1">
    <source>
        <dbReference type="EMBL" id="KUK87017.1"/>
    </source>
</evidence>
<comment type="caution">
    <text evidence="1">The sequence shown here is derived from an EMBL/GenBank/DDBJ whole genome shotgun (WGS) entry which is preliminary data.</text>
</comment>
<protein>
    <recommendedName>
        <fullName evidence="3">Zinc-finger domain-containing protein</fullName>
    </recommendedName>
</protein>
<proteinExistence type="predicted"/>
<sequence length="80" mass="9632">MKSKKDCDLVLKNLCKYIDKDVEKDCCEKIKEHLKKCKSCSKEYKDLKKIIKVCKNSFETLEKEEKERIFDNIKKLLEKE</sequence>
<reference evidence="2" key="1">
    <citation type="journal article" date="2015" name="MBio">
        <title>Genome-Resolved Metagenomic Analysis Reveals Roles for Candidate Phyla and Other Microbial Community Members in Biogeochemical Transformations in Oil Reservoirs.</title>
        <authorList>
            <person name="Hu P."/>
            <person name="Tom L."/>
            <person name="Singh A."/>
            <person name="Thomas B.C."/>
            <person name="Baker B.J."/>
            <person name="Piceno Y.M."/>
            <person name="Andersen G.L."/>
            <person name="Banfield J.F."/>
        </authorList>
    </citation>
    <scope>NUCLEOTIDE SEQUENCE [LARGE SCALE GENOMIC DNA]</scope>
</reference>
<dbReference type="AlphaFoldDB" id="A0A101I0Z4"/>